<dbReference type="Gene3D" id="2.160.20.20">
    <property type="match status" value="1"/>
</dbReference>
<dbReference type="Pfam" id="PF12951">
    <property type="entry name" value="PATR"/>
    <property type="match status" value="5"/>
</dbReference>
<dbReference type="PROSITE" id="PS51208">
    <property type="entry name" value="AUTOTRANSPORTER"/>
    <property type="match status" value="1"/>
</dbReference>
<dbReference type="InterPro" id="IPR005546">
    <property type="entry name" value="Autotransporte_beta"/>
</dbReference>
<dbReference type="Pfam" id="PF03797">
    <property type="entry name" value="Autotransporter"/>
    <property type="match status" value="1"/>
</dbReference>
<reference evidence="5 6" key="1">
    <citation type="submission" date="2019-06" db="EMBL/GenBank/DDBJ databases">
        <title>Ochrobactrum cricket sp.nov., isolated from the insect Teleogryllus occipitalis living in deserted cropland.</title>
        <authorList>
            <person name="Hu M."/>
        </authorList>
    </citation>
    <scope>NUCLEOTIDE SEQUENCE [LARGE SCALE GENOMIC DNA]</scope>
    <source>
        <strain evidence="5 6">LCB8</strain>
    </source>
</reference>
<dbReference type="InterPro" id="IPR006315">
    <property type="entry name" value="OM_autotransptr_brl_dom"/>
</dbReference>
<dbReference type="SMART" id="SM00869">
    <property type="entry name" value="Autotransporter"/>
    <property type="match status" value="1"/>
</dbReference>
<evidence type="ECO:0000256" key="1">
    <source>
        <dbReference type="ARBA" id="ARBA00022729"/>
    </source>
</evidence>
<evidence type="ECO:0000313" key="5">
    <source>
        <dbReference type="EMBL" id="TNV09561.1"/>
    </source>
</evidence>
<dbReference type="InterPro" id="IPR013425">
    <property type="entry name" value="Autotrns_rpt"/>
</dbReference>
<dbReference type="Proteomes" id="UP000312784">
    <property type="component" value="Unassembled WGS sequence"/>
</dbReference>
<dbReference type="PANTHER" id="PTHR35037:SF3">
    <property type="entry name" value="C-TERMINAL REGION OF AIDA-LIKE PROTEIN"/>
    <property type="match status" value="1"/>
</dbReference>
<name>A0ABY2Y025_9HYPH</name>
<feature type="compositionally biased region" description="Gly residues" evidence="2">
    <location>
        <begin position="1125"/>
        <end position="1135"/>
    </location>
</feature>
<feature type="compositionally biased region" description="Basic and acidic residues" evidence="2">
    <location>
        <begin position="281"/>
        <end position="290"/>
    </location>
</feature>
<proteinExistence type="predicted"/>
<gene>
    <name evidence="5" type="ORF">FIC94_21830</name>
</gene>
<dbReference type="EMBL" id="VEWL01000025">
    <property type="protein sequence ID" value="TNV09561.1"/>
    <property type="molecule type" value="Genomic_DNA"/>
</dbReference>
<accession>A0ABY2Y025</accession>
<dbReference type="PANTHER" id="PTHR35037">
    <property type="entry name" value="C-TERMINAL REGION OF AIDA-LIKE PROTEIN"/>
    <property type="match status" value="1"/>
</dbReference>
<feature type="signal peptide" evidence="3">
    <location>
        <begin position="1"/>
        <end position="40"/>
    </location>
</feature>
<dbReference type="InterPro" id="IPR051551">
    <property type="entry name" value="Autotransporter_adhesion"/>
</dbReference>
<keyword evidence="6" id="KW-1185">Reference proteome</keyword>
<evidence type="ECO:0000256" key="3">
    <source>
        <dbReference type="SAM" id="SignalP"/>
    </source>
</evidence>
<dbReference type="Gene3D" id="2.40.128.130">
    <property type="entry name" value="Autotransporter beta-domain"/>
    <property type="match status" value="1"/>
</dbReference>
<dbReference type="InterPro" id="IPR011050">
    <property type="entry name" value="Pectin_lyase_fold/virulence"/>
</dbReference>
<feature type="compositionally biased region" description="Basic and acidic residues" evidence="2">
    <location>
        <begin position="1115"/>
        <end position="1124"/>
    </location>
</feature>
<dbReference type="SUPFAM" id="SSF51126">
    <property type="entry name" value="Pectin lyase-like"/>
    <property type="match status" value="2"/>
</dbReference>
<dbReference type="InterPro" id="IPR036709">
    <property type="entry name" value="Autotransporte_beta_dom_sf"/>
</dbReference>
<evidence type="ECO:0000313" key="6">
    <source>
        <dbReference type="Proteomes" id="UP000312784"/>
    </source>
</evidence>
<feature type="region of interest" description="Disordered" evidence="2">
    <location>
        <begin position="276"/>
        <end position="299"/>
    </location>
</feature>
<sequence length="1470" mass="148793">MTQEKDRRLFHSVRVHVAQLCSSSSLCAGAVLTAAMFAAAGPVATLPFVSVAQAADMKGNAGGAGSSNAGGGGQGNGFGGGAACQGDGCEVISGNIPDFNGNGADGASSAKHAGGAGGKVGGTTVGTDPLIITGGAGQRGESPSIASDNHYEKEPVGGGGGGGAGLFLDGGDATLVTGSSVTGGDGGEGSRTAYMTGTGGGGGGGAGVILRNGKLTNAAGSTIRGGNGGGGGWDDISTQDHSLKGGGGGAGDGVVVDKNGTFINYGTVEGGKGGKTVSTAYDRDDTESRNRRTGRAGSGIRIGESGYVINAGTVKHGAKAEGDTRPDVNAIDVVGDHSTLELWDGSNIEGNVVVADGVKDTSLVLGGEKDSSLDASELGDKYKGFDNFKKTGASKWDLTGKTDAHTPWTIAEGILSITEDGSLGNAADTLTIDGGTLQTAGTFDMTRNVVIGDKNGTIDTQGNTNTMNGVISGAGSLTKDGDGVLVLAGVNTFTGDAKIDKGELRLAGNGSIASAARVDNNGVFDISGVDPDSASVKSLAGGESGHVKTGDKTLVITDAKDTFAGVIEGDGGIKVDGGKETLSGENTFTGDATVSKGAELDMVGKGSIASAERLNNNGTFDISGVDPDTASIKSLAGDENGHVKTGDKTLIITDAKDAFAGSIDGNGGLKIDGGKQTLSGDNSFTGEASVAKGAELDLAGKGSIASADRLNNNGIFDISGVDPDSATVKSLKGDDTGLVKTGDKKLVIADAKNDTFAGVIEGNGKVEVAGGTQRFTGDNTYTGGTQVDKPGTLIIGDGGTKGSVKGEIDNAGALVYDRSDKFVINPIKGDGSVEIRGGGSAAIDGKQEFTGETTVAENNTLVIEGNGDISNSSGITNNGTVDISGINADDIHTKHIAGKDTGKFDIGGKTIVITDGNGSEFAGVIDGTGGLSIDKGKQIISGDNTYTGDTKIASAGELQLGNDERAGSITSNVINDGILSGNGSMNGLVNRGTVSPGTDKTFGTLTVNGDYASENGKLVMHQVLGDDNSQGDRLVVKGNTSGTTEVSVINRGGMGAQTVNGIKIIEVGGQSDGQFNLHGDYVNYNKQQAVVAGAYAYTLNKGGVSTPNDGNWYLRSEDKNKKGENGNGGNGGNGGKEYQAGVPVYGGISSALAGINRAGFASFGTRMSSSGSNGNANAYSIANPDSLFGEKYVWGRIQTGYSRLTPSGNATGAVYGSNDWTMQAGLDGQFIDDQNGDLFGSIWLDYTSSSIKSRSDIGNGHVSVKGYGLGGALTWYGENGYYIDGQGKLTWYKSDLESDLVQQALATGVKSFGYALSLEAGQKFVVSDQWSVTPQVQLIWSSLNTDNYVDIFSAAIDTPDNRVLTGRFGIAANFAQSWLEADGTRTKLDFGGIANIYQDLKSGPNYINVSDVKIATGSTDKTWGELGLTADYSWKDDTYSVFGKVSTATSLQNVGKSYSVSGSLGFKVKW</sequence>
<feature type="region of interest" description="Disordered" evidence="2">
    <location>
        <begin position="1108"/>
        <end position="1135"/>
    </location>
</feature>
<dbReference type="CDD" id="cd01344">
    <property type="entry name" value="PL2_Passenger_AT"/>
    <property type="match status" value="1"/>
</dbReference>
<dbReference type="Pfam" id="PF18883">
    <property type="entry name" value="AC_1"/>
    <property type="match status" value="1"/>
</dbReference>
<comment type="caution">
    <text evidence="5">The sequence shown here is derived from an EMBL/GenBank/DDBJ whole genome shotgun (WGS) entry which is preliminary data.</text>
</comment>
<dbReference type="NCBIfam" id="TIGR01414">
    <property type="entry name" value="autotrans_barl"/>
    <property type="match status" value="1"/>
</dbReference>
<dbReference type="SUPFAM" id="SSF103515">
    <property type="entry name" value="Autotransporter"/>
    <property type="match status" value="1"/>
</dbReference>
<evidence type="ECO:0000256" key="2">
    <source>
        <dbReference type="SAM" id="MobiDB-lite"/>
    </source>
</evidence>
<protein>
    <submittedName>
        <fullName evidence="5">Autotransporter outer membrane beta-barrel domain-containing protein</fullName>
    </submittedName>
</protein>
<dbReference type="InterPro" id="IPR043990">
    <property type="entry name" value="AC_1"/>
</dbReference>
<feature type="region of interest" description="Disordered" evidence="2">
    <location>
        <begin position="127"/>
        <end position="164"/>
    </location>
</feature>
<evidence type="ECO:0000259" key="4">
    <source>
        <dbReference type="PROSITE" id="PS51208"/>
    </source>
</evidence>
<feature type="domain" description="Autotransporter" evidence="4">
    <location>
        <begin position="1186"/>
        <end position="1470"/>
    </location>
</feature>
<dbReference type="NCBIfam" id="TIGR02601">
    <property type="entry name" value="autotrns_rpt"/>
    <property type="match status" value="2"/>
</dbReference>
<organism evidence="5 6">
    <name type="scientific">Ochrobactrum teleogrylli</name>
    <dbReference type="NCBI Taxonomy" id="2479765"/>
    <lineage>
        <taxon>Bacteria</taxon>
        <taxon>Pseudomonadati</taxon>
        <taxon>Pseudomonadota</taxon>
        <taxon>Alphaproteobacteria</taxon>
        <taxon>Hyphomicrobiales</taxon>
        <taxon>Brucellaceae</taxon>
        <taxon>Brucella/Ochrobactrum group</taxon>
        <taxon>Ochrobactrum</taxon>
    </lineage>
</organism>
<dbReference type="InterPro" id="IPR012332">
    <property type="entry name" value="Autotransporter_pectin_lyase_C"/>
</dbReference>
<feature type="chain" id="PRO_5046092788" evidence="3">
    <location>
        <begin position="41"/>
        <end position="1470"/>
    </location>
</feature>
<keyword evidence="1 3" id="KW-0732">Signal</keyword>